<dbReference type="RefSeq" id="XP_008914963.1">
    <property type="nucleotide sequence ID" value="XM_008916715.1"/>
</dbReference>
<evidence type="ECO:0000313" key="1">
    <source>
        <dbReference type="EMBL" id="ETM99716.1"/>
    </source>
</evidence>
<dbReference type="OMA" id="GLTEXEM"/>
<proteinExistence type="predicted"/>
<gene>
    <name evidence="1" type="ORF">PPTG_18480</name>
</gene>
<reference evidence="1 2" key="2">
    <citation type="submission" date="2013-11" db="EMBL/GenBank/DDBJ databases">
        <title>The Genome Sequence of Phytophthora parasitica INRA-310.</title>
        <authorList>
            <consortium name="The Broad Institute Genomics Platform"/>
            <person name="Russ C."/>
            <person name="Tyler B."/>
            <person name="Panabieres F."/>
            <person name="Shan W."/>
            <person name="Tripathy S."/>
            <person name="Grunwald N."/>
            <person name="Machado M."/>
            <person name="Johnson C.S."/>
            <person name="Arredondo F."/>
            <person name="Hong C."/>
            <person name="Coffey M."/>
            <person name="Young S.K."/>
            <person name="Zeng Q."/>
            <person name="Gargeya S."/>
            <person name="Fitzgerald M."/>
            <person name="Abouelleil A."/>
            <person name="Alvarado L."/>
            <person name="Chapman S.B."/>
            <person name="Gainer-Dewar J."/>
            <person name="Goldberg J."/>
            <person name="Griggs A."/>
            <person name="Gujja S."/>
            <person name="Hansen M."/>
            <person name="Howarth C."/>
            <person name="Imamovic A."/>
            <person name="Ireland A."/>
            <person name="Larimer J."/>
            <person name="McCowan C."/>
            <person name="Murphy C."/>
            <person name="Pearson M."/>
            <person name="Poon T.W."/>
            <person name="Priest M."/>
            <person name="Roberts A."/>
            <person name="Saif S."/>
            <person name="Shea T."/>
            <person name="Sykes S."/>
            <person name="Wortman J."/>
            <person name="Nusbaum C."/>
            <person name="Birren B."/>
        </authorList>
    </citation>
    <scope>NUCLEOTIDE SEQUENCE [LARGE SCALE GENOMIC DNA]</scope>
    <source>
        <strain evidence="1 2">INRA-310</strain>
    </source>
</reference>
<dbReference type="AlphaFoldDB" id="W2PFR7"/>
<dbReference type="GeneID" id="20187350"/>
<evidence type="ECO:0000313" key="2">
    <source>
        <dbReference type="Proteomes" id="UP000018817"/>
    </source>
</evidence>
<accession>W2PFR7</accession>
<dbReference type="Proteomes" id="UP000018817">
    <property type="component" value="Unassembled WGS sequence"/>
</dbReference>
<evidence type="ECO:0008006" key="3">
    <source>
        <dbReference type="Google" id="ProtNLM"/>
    </source>
</evidence>
<reference evidence="2" key="1">
    <citation type="submission" date="2011-12" db="EMBL/GenBank/DDBJ databases">
        <authorList>
            <consortium name="The Broad Institute Genome Sequencing Platform"/>
            <person name="Russ C."/>
            <person name="Tyler B."/>
            <person name="Panabieres F."/>
            <person name="Shan W."/>
            <person name="Tripathy S."/>
            <person name="Grunwald N."/>
            <person name="Machado M."/>
            <person name="Young S.K."/>
            <person name="Zeng Q."/>
            <person name="Gargeya S."/>
            <person name="Fitzgerald M."/>
            <person name="Haas B."/>
            <person name="Abouelleil A."/>
            <person name="Alvarado L."/>
            <person name="Arachchi H.M."/>
            <person name="Berlin A."/>
            <person name="Chapman S.B."/>
            <person name="Gearin G."/>
            <person name="Goldberg J."/>
            <person name="Griggs A."/>
            <person name="Gujja S."/>
            <person name="Hansen M."/>
            <person name="Heiman D."/>
            <person name="Howarth C."/>
            <person name="Larimer J."/>
            <person name="Lui A."/>
            <person name="MacDonald P.J.P."/>
            <person name="McCowen C."/>
            <person name="Montmayeur A."/>
            <person name="Murphy C."/>
            <person name="Neiman D."/>
            <person name="Pearson M."/>
            <person name="Priest M."/>
            <person name="Roberts A."/>
            <person name="Saif S."/>
            <person name="Shea T."/>
            <person name="Sisk P."/>
            <person name="Stolte C."/>
            <person name="Sykes S."/>
            <person name="Wortman J."/>
            <person name="Nusbaum C."/>
            <person name="Birren B."/>
        </authorList>
    </citation>
    <scope>NUCLEOTIDE SEQUENCE [LARGE SCALE GENOMIC DNA]</scope>
    <source>
        <strain evidence="2">INRA-310</strain>
    </source>
</reference>
<protein>
    <recommendedName>
        <fullName evidence="3">MULE transposase domain-containing protein</fullName>
    </recommendedName>
</protein>
<dbReference type="VEuPathDB" id="FungiDB:PPTG_18480"/>
<name>W2PFR7_PHYN3</name>
<organism evidence="1 2">
    <name type="scientific">Phytophthora nicotianae (strain INRA-310)</name>
    <name type="common">Phytophthora parasitica</name>
    <dbReference type="NCBI Taxonomy" id="761204"/>
    <lineage>
        <taxon>Eukaryota</taxon>
        <taxon>Sar</taxon>
        <taxon>Stramenopiles</taxon>
        <taxon>Oomycota</taxon>
        <taxon>Peronosporomycetes</taxon>
        <taxon>Peronosporales</taxon>
        <taxon>Peronosporaceae</taxon>
        <taxon>Phytophthora</taxon>
    </lineage>
</organism>
<sequence>MPTTTMWTTVCSDMAREDSQLLMEDMKVFIVVKSQLVPCVVCALTKPHKMRYQLLKCSSETCKEAAPYDECLWKWKVLTCQGLNRVTITETGTHETLVREPQKPKMTPRLKDYGREMATQGLKPAQIRNGMARRFGPTEKEIPTRRQVQWFVSSYSKKNLHRNDDYDEILSQIEQLAYGPTVSDTKPFSFGWKRDAHGRPDVGNGSDEKPFLNAVVRVFGADCEFVYLMCFYHVVAKVHEKLKSVPDRLSEQVMADIYDLHFATTSAVYDEQVKQVLTKWSGDEHLVGFKDYFERTWVTSAFWRWQCFHTPSGFATGNNPVEQLNRLIKRDYTLRTKHKIGTLVQLLADCCQHQSVAPKVFKVLPERTQQLKARVKDFRPRDLLLDMTPGRSSIEFLLASPNPNERGSAAALGKQLSILAARVPKFLLVVLGQTATHLAWTNA</sequence>
<dbReference type="EMBL" id="KI669648">
    <property type="protein sequence ID" value="ETM99716.1"/>
    <property type="molecule type" value="Genomic_DNA"/>
</dbReference>